<dbReference type="Proteomes" id="UP001066276">
    <property type="component" value="Chromosome 7"/>
</dbReference>
<sequence>MQRESRVSSSEAAPRGGLRQQANQLQVRSAGVVLDGTQLEKPKAQERPPLFSPGSCFQYKLPQELFEASCDVQVNLRREGLLGSSLHPDQLARSGFSRHPLSINIRQFH</sequence>
<accession>A0AAV7PJN5</accession>
<protein>
    <submittedName>
        <fullName evidence="2">Uncharacterized protein</fullName>
    </submittedName>
</protein>
<dbReference type="EMBL" id="JANPWB010000011">
    <property type="protein sequence ID" value="KAJ1128502.1"/>
    <property type="molecule type" value="Genomic_DNA"/>
</dbReference>
<gene>
    <name evidence="2" type="ORF">NDU88_006880</name>
</gene>
<feature type="region of interest" description="Disordered" evidence="1">
    <location>
        <begin position="1"/>
        <end position="24"/>
    </location>
</feature>
<comment type="caution">
    <text evidence="2">The sequence shown here is derived from an EMBL/GenBank/DDBJ whole genome shotgun (WGS) entry which is preliminary data.</text>
</comment>
<reference evidence="2" key="1">
    <citation type="journal article" date="2022" name="bioRxiv">
        <title>Sequencing and chromosome-scale assembly of the giantPleurodeles waltlgenome.</title>
        <authorList>
            <person name="Brown T."/>
            <person name="Elewa A."/>
            <person name="Iarovenko S."/>
            <person name="Subramanian E."/>
            <person name="Araus A.J."/>
            <person name="Petzold A."/>
            <person name="Susuki M."/>
            <person name="Suzuki K.-i.T."/>
            <person name="Hayashi T."/>
            <person name="Toyoda A."/>
            <person name="Oliveira C."/>
            <person name="Osipova E."/>
            <person name="Leigh N.D."/>
            <person name="Simon A."/>
            <person name="Yun M.H."/>
        </authorList>
    </citation>
    <scope>NUCLEOTIDE SEQUENCE</scope>
    <source>
        <strain evidence="2">20211129_DDA</strain>
        <tissue evidence="2">Liver</tissue>
    </source>
</reference>
<evidence type="ECO:0000256" key="1">
    <source>
        <dbReference type="SAM" id="MobiDB-lite"/>
    </source>
</evidence>
<evidence type="ECO:0000313" key="3">
    <source>
        <dbReference type="Proteomes" id="UP001066276"/>
    </source>
</evidence>
<name>A0AAV7PJN5_PLEWA</name>
<keyword evidence="3" id="KW-1185">Reference proteome</keyword>
<evidence type="ECO:0000313" key="2">
    <source>
        <dbReference type="EMBL" id="KAJ1128502.1"/>
    </source>
</evidence>
<organism evidence="2 3">
    <name type="scientific">Pleurodeles waltl</name>
    <name type="common">Iberian ribbed newt</name>
    <dbReference type="NCBI Taxonomy" id="8319"/>
    <lineage>
        <taxon>Eukaryota</taxon>
        <taxon>Metazoa</taxon>
        <taxon>Chordata</taxon>
        <taxon>Craniata</taxon>
        <taxon>Vertebrata</taxon>
        <taxon>Euteleostomi</taxon>
        <taxon>Amphibia</taxon>
        <taxon>Batrachia</taxon>
        <taxon>Caudata</taxon>
        <taxon>Salamandroidea</taxon>
        <taxon>Salamandridae</taxon>
        <taxon>Pleurodelinae</taxon>
        <taxon>Pleurodeles</taxon>
    </lineage>
</organism>
<dbReference type="AlphaFoldDB" id="A0AAV7PJN5"/>
<proteinExistence type="predicted"/>